<dbReference type="EMBL" id="WMBQ01000001">
    <property type="protein sequence ID" value="MTD94412.1"/>
    <property type="molecule type" value="Genomic_DNA"/>
</dbReference>
<dbReference type="RefSeq" id="WP_154738842.1">
    <property type="nucleotide sequence ID" value="NZ_WMBQ01000001.1"/>
</dbReference>
<accession>A0A6I3KKY6</accession>
<dbReference type="Proteomes" id="UP000440694">
    <property type="component" value="Unassembled WGS sequence"/>
</dbReference>
<protein>
    <submittedName>
        <fullName evidence="3">Uncharacterized protein</fullName>
    </submittedName>
</protein>
<proteinExistence type="predicted"/>
<reference evidence="3 4" key="1">
    <citation type="submission" date="2019-11" db="EMBL/GenBank/DDBJ databases">
        <title>Identification of a novel strain.</title>
        <authorList>
            <person name="Xu Q."/>
            <person name="Wang G."/>
        </authorList>
    </citation>
    <scope>NUCLEOTIDE SEQUENCE [LARGE SCALE GENOMIC DNA]</scope>
    <source>
        <strain evidence="4">xq</strain>
    </source>
</reference>
<feature type="compositionally biased region" description="Low complexity" evidence="1">
    <location>
        <begin position="167"/>
        <end position="179"/>
    </location>
</feature>
<feature type="signal peptide" evidence="2">
    <location>
        <begin position="1"/>
        <end position="23"/>
    </location>
</feature>
<dbReference type="AlphaFoldDB" id="A0A6I3KKY6"/>
<evidence type="ECO:0000313" key="4">
    <source>
        <dbReference type="Proteomes" id="UP000440694"/>
    </source>
</evidence>
<keyword evidence="4" id="KW-1185">Reference proteome</keyword>
<feature type="region of interest" description="Disordered" evidence="1">
    <location>
        <begin position="160"/>
        <end position="180"/>
    </location>
</feature>
<feature type="region of interest" description="Disordered" evidence="1">
    <location>
        <begin position="39"/>
        <end position="60"/>
    </location>
</feature>
<evidence type="ECO:0000256" key="1">
    <source>
        <dbReference type="SAM" id="MobiDB-lite"/>
    </source>
</evidence>
<sequence length="231" mass="25351">MIKRLSTATIGVALIFSATSVQAAKPYYGFDGRTYGEPAQAPNWGRPEAKNVPRVADDKGAPRKCLTKPVHDLLDQVEARFGPVKVISTCRPGARIAGSGRISRHASGNAVDFEAGNRKGAIIDWLVANHKTGGTMTYPDMSHIHIDVGQHFVSLAGGRKYASRNTGSSSRRSASSGGSRYERYARDYDYEPRSYGRSQRYAREASYERGYGSRYGSGNSDYSRGYATMYR</sequence>
<dbReference type="Gene3D" id="3.30.1380.10">
    <property type="match status" value="1"/>
</dbReference>
<dbReference type="InterPro" id="IPR009045">
    <property type="entry name" value="Zn_M74/Hedgehog-like"/>
</dbReference>
<organism evidence="3 4">
    <name type="scientific">Hyphomicrobium album</name>
    <dbReference type="NCBI Taxonomy" id="2665159"/>
    <lineage>
        <taxon>Bacteria</taxon>
        <taxon>Pseudomonadati</taxon>
        <taxon>Pseudomonadota</taxon>
        <taxon>Alphaproteobacteria</taxon>
        <taxon>Hyphomicrobiales</taxon>
        <taxon>Hyphomicrobiaceae</taxon>
        <taxon>Hyphomicrobium</taxon>
    </lineage>
</organism>
<evidence type="ECO:0000313" key="3">
    <source>
        <dbReference type="EMBL" id="MTD94412.1"/>
    </source>
</evidence>
<keyword evidence="2" id="KW-0732">Signal</keyword>
<feature type="chain" id="PRO_5026193662" evidence="2">
    <location>
        <begin position="24"/>
        <end position="231"/>
    </location>
</feature>
<gene>
    <name evidence="3" type="ORF">GIW81_08705</name>
</gene>
<evidence type="ECO:0000256" key="2">
    <source>
        <dbReference type="SAM" id="SignalP"/>
    </source>
</evidence>
<name>A0A6I3KKY6_9HYPH</name>
<feature type="compositionally biased region" description="Basic and acidic residues" evidence="1">
    <location>
        <begin position="47"/>
        <end position="60"/>
    </location>
</feature>
<comment type="caution">
    <text evidence="3">The sequence shown here is derived from an EMBL/GenBank/DDBJ whole genome shotgun (WGS) entry which is preliminary data.</text>
</comment>
<dbReference type="SUPFAM" id="SSF55166">
    <property type="entry name" value="Hedgehog/DD-peptidase"/>
    <property type="match status" value="1"/>
</dbReference>